<dbReference type="Pfam" id="PF07681">
    <property type="entry name" value="DoxX"/>
    <property type="match status" value="1"/>
</dbReference>
<dbReference type="Proteomes" id="UP000310334">
    <property type="component" value="Unassembled WGS sequence"/>
</dbReference>
<dbReference type="OrthoDB" id="26941at2"/>
<accession>A0A4S4C2A1</accession>
<evidence type="ECO:0000313" key="6">
    <source>
        <dbReference type="Proteomes" id="UP000310334"/>
    </source>
</evidence>
<dbReference type="PANTHER" id="PTHR39157">
    <property type="entry name" value="INTEGRAL MEMBRANE PROTEIN-RELATED"/>
    <property type="match status" value="1"/>
</dbReference>
<dbReference type="AlphaFoldDB" id="A0A4S4C2A1"/>
<dbReference type="EMBL" id="SSNT01000008">
    <property type="protein sequence ID" value="THF79692.1"/>
    <property type="molecule type" value="Genomic_DNA"/>
</dbReference>
<dbReference type="GO" id="GO:0016020">
    <property type="term" value="C:membrane"/>
    <property type="evidence" value="ECO:0007669"/>
    <property type="project" value="UniProtKB-SubCell"/>
</dbReference>
<sequence length="174" mass="19094">MKWWENDKVSVAWTVIRIWLGIQWINAGWHKLADGFDAGGFIQGAIAKATGDNPAVQGWYAAFLEGFALPNVKLINILIPFGELLVGLGLIVGIATVPALIAGAFMNLNFLLAGTVSTNPILFTLAIILLFVGKGAYIWGGDRFLVPYVKEQFFHKGKDHRDAGHDDHKKAVMY</sequence>
<evidence type="ECO:0000256" key="3">
    <source>
        <dbReference type="ARBA" id="ARBA00022989"/>
    </source>
</evidence>
<evidence type="ECO:0000313" key="5">
    <source>
        <dbReference type="EMBL" id="THF79692.1"/>
    </source>
</evidence>
<evidence type="ECO:0000256" key="1">
    <source>
        <dbReference type="ARBA" id="ARBA00004141"/>
    </source>
</evidence>
<name>A0A4S4C2A1_9BACI</name>
<dbReference type="PANTHER" id="PTHR39157:SF1">
    <property type="entry name" value="DOXX FAMILY PROTEIN"/>
    <property type="match status" value="1"/>
</dbReference>
<keyword evidence="4" id="KW-0472">Membrane</keyword>
<dbReference type="InterPro" id="IPR032808">
    <property type="entry name" value="DoxX"/>
</dbReference>
<dbReference type="RefSeq" id="WP_136354076.1">
    <property type="nucleotide sequence ID" value="NZ_CP046266.1"/>
</dbReference>
<evidence type="ECO:0000256" key="4">
    <source>
        <dbReference type="ARBA" id="ARBA00023136"/>
    </source>
</evidence>
<protein>
    <submittedName>
        <fullName evidence="5">DoxX family protein</fullName>
    </submittedName>
</protein>
<reference evidence="5 6" key="1">
    <citation type="submission" date="2019-04" db="EMBL/GenBank/DDBJ databases">
        <title>Bacillus sediminilitoris sp. nov., isolated from a tidal flat sediment on the East China Sea.</title>
        <authorList>
            <person name="Wei Y."/>
            <person name="Mao H."/>
            <person name="Fang J."/>
        </authorList>
    </citation>
    <scope>NUCLEOTIDE SEQUENCE [LARGE SCALE GENOMIC DNA]</scope>
    <source>
        <strain evidence="5 6">DSL-17</strain>
    </source>
</reference>
<gene>
    <name evidence="5" type="ORF">E6W99_11800</name>
</gene>
<organism evidence="5 6">
    <name type="scientific">Metabacillus sediminilitoris</name>
    <dbReference type="NCBI Taxonomy" id="2567941"/>
    <lineage>
        <taxon>Bacteria</taxon>
        <taxon>Bacillati</taxon>
        <taxon>Bacillota</taxon>
        <taxon>Bacilli</taxon>
        <taxon>Bacillales</taxon>
        <taxon>Bacillaceae</taxon>
        <taxon>Metabacillus</taxon>
    </lineage>
</organism>
<keyword evidence="2" id="KW-0812">Transmembrane</keyword>
<proteinExistence type="predicted"/>
<comment type="caution">
    <text evidence="5">The sequence shown here is derived from an EMBL/GenBank/DDBJ whole genome shotgun (WGS) entry which is preliminary data.</text>
</comment>
<keyword evidence="6" id="KW-1185">Reference proteome</keyword>
<keyword evidence="3" id="KW-1133">Transmembrane helix</keyword>
<evidence type="ECO:0000256" key="2">
    <source>
        <dbReference type="ARBA" id="ARBA00022692"/>
    </source>
</evidence>
<comment type="subcellular location">
    <subcellularLocation>
        <location evidence="1">Membrane</location>
        <topology evidence="1">Multi-pass membrane protein</topology>
    </subcellularLocation>
</comment>